<dbReference type="InterPro" id="IPR003599">
    <property type="entry name" value="Ig_sub"/>
</dbReference>
<dbReference type="GO" id="GO:0007156">
    <property type="term" value="P:homophilic cell adhesion via plasma membrane adhesion molecules"/>
    <property type="evidence" value="ECO:0007669"/>
    <property type="project" value="TreeGrafter"/>
</dbReference>
<feature type="compositionally biased region" description="Polar residues" evidence="4">
    <location>
        <begin position="386"/>
        <end position="401"/>
    </location>
</feature>
<evidence type="ECO:0000256" key="4">
    <source>
        <dbReference type="SAM" id="MobiDB-lite"/>
    </source>
</evidence>
<dbReference type="Proteomes" id="UP000276776">
    <property type="component" value="Unassembled WGS sequence"/>
</dbReference>
<dbReference type="FunFam" id="2.60.40.10:FF:000097">
    <property type="entry name" value="Bent, isoform F"/>
    <property type="match status" value="1"/>
</dbReference>
<feature type="compositionally biased region" description="Basic and acidic residues" evidence="4">
    <location>
        <begin position="276"/>
        <end position="288"/>
    </location>
</feature>
<evidence type="ECO:0000256" key="1">
    <source>
        <dbReference type="ARBA" id="ARBA00022729"/>
    </source>
</evidence>
<evidence type="ECO:0000313" key="8">
    <source>
        <dbReference type="WBParaSite" id="TCLT_0000688501-mRNA-1"/>
    </source>
</evidence>
<dbReference type="CDD" id="cd00096">
    <property type="entry name" value="Ig"/>
    <property type="match status" value="1"/>
</dbReference>
<dbReference type="Gene3D" id="2.60.40.10">
    <property type="entry name" value="Immunoglobulins"/>
    <property type="match status" value="1"/>
</dbReference>
<feature type="compositionally biased region" description="Basic and acidic residues" evidence="4">
    <location>
        <begin position="341"/>
        <end position="355"/>
    </location>
</feature>
<accession>A0A0N5D1Z2</accession>
<dbReference type="GO" id="GO:0005886">
    <property type="term" value="C:plasma membrane"/>
    <property type="evidence" value="ECO:0007669"/>
    <property type="project" value="TreeGrafter"/>
</dbReference>
<evidence type="ECO:0000259" key="5">
    <source>
        <dbReference type="PROSITE" id="PS50835"/>
    </source>
</evidence>
<dbReference type="AlphaFoldDB" id="A0A0N5D1Z2"/>
<dbReference type="InterPro" id="IPR007110">
    <property type="entry name" value="Ig-like_dom"/>
</dbReference>
<dbReference type="SUPFAM" id="SSF48726">
    <property type="entry name" value="Immunoglobulin"/>
    <property type="match status" value="1"/>
</dbReference>
<feature type="compositionally biased region" description="Polar residues" evidence="4">
    <location>
        <begin position="162"/>
        <end position="173"/>
    </location>
</feature>
<dbReference type="WBParaSite" id="TCLT_0000688501-mRNA-1">
    <property type="protein sequence ID" value="TCLT_0000688501-mRNA-1"/>
    <property type="gene ID" value="TCLT_0000688501"/>
</dbReference>
<keyword evidence="7" id="KW-1185">Reference proteome</keyword>
<sequence length="439" mass="48872">EPNVGDGGAYKCTASNQFGESNANINLNFAGSFIFVNTLGGEEEEKEIAKGPTFLGKPRIIPKNDGALIVMECRVKSASKPHGTWYKNGVQIHESPLYNMFFAELEDSTYLLQLKLHNPVAEDAGQYRCNIKNDQGETNANLTLNFEQEIEEQEKLDKKDSASSQPGSRQGSRPGSPKKQLRSREGTPKKTLKSRESTPKKLSRSGTSTPTQEVETTAGDATTKVSGIKSEQMEIDGTSTKRKSKTALPPTEKKSRQKSPRYKSKSPRLETPPQINEEKSNAKIDENLTHAIPTTKADENLIIDKENKSLSADTNELVITSASNEAQETLRKKSDAQKFLHTSLEEDMKNKDKIEARRKKKLKTETEESISEPREEKSKKSPLISKINQAKENGVDNTKTSTKSKDRAPVVIENAKSKVSNTLQIFTLIPFVKYFSKNY</sequence>
<dbReference type="PANTHER" id="PTHR45080:SF8">
    <property type="entry name" value="IG-LIKE DOMAIN-CONTAINING PROTEIN"/>
    <property type="match status" value="1"/>
</dbReference>
<keyword evidence="3" id="KW-0393">Immunoglobulin domain</keyword>
<dbReference type="SMART" id="SM00409">
    <property type="entry name" value="IG"/>
    <property type="match status" value="1"/>
</dbReference>
<feature type="compositionally biased region" description="Polar residues" evidence="4">
    <location>
        <begin position="204"/>
        <end position="225"/>
    </location>
</feature>
<feature type="domain" description="Ig-like" evidence="5">
    <location>
        <begin position="52"/>
        <end position="145"/>
    </location>
</feature>
<evidence type="ECO:0000256" key="3">
    <source>
        <dbReference type="ARBA" id="ARBA00023319"/>
    </source>
</evidence>
<gene>
    <name evidence="6" type="ORF">TCLT_LOCUS6874</name>
</gene>
<evidence type="ECO:0000313" key="7">
    <source>
        <dbReference type="Proteomes" id="UP000276776"/>
    </source>
</evidence>
<dbReference type="PANTHER" id="PTHR45080">
    <property type="entry name" value="CONTACTIN 5"/>
    <property type="match status" value="1"/>
</dbReference>
<evidence type="ECO:0000256" key="2">
    <source>
        <dbReference type="ARBA" id="ARBA00023157"/>
    </source>
</evidence>
<feature type="compositionally biased region" description="Basic and acidic residues" evidence="4">
    <location>
        <begin position="182"/>
        <end position="199"/>
    </location>
</feature>
<proteinExistence type="predicted"/>
<dbReference type="InterPro" id="IPR013098">
    <property type="entry name" value="Ig_I-set"/>
</dbReference>
<dbReference type="InterPro" id="IPR013783">
    <property type="entry name" value="Ig-like_fold"/>
</dbReference>
<dbReference type="STRING" id="103827.A0A0N5D1Z2"/>
<dbReference type="PROSITE" id="PS50835">
    <property type="entry name" value="IG_LIKE"/>
    <property type="match status" value="1"/>
</dbReference>
<feature type="compositionally biased region" description="Basic residues" evidence="4">
    <location>
        <begin position="255"/>
        <end position="266"/>
    </location>
</feature>
<organism evidence="8">
    <name type="scientific">Thelazia callipaeda</name>
    <name type="common">Oriental eyeworm</name>
    <name type="synonym">Parasitic nematode</name>
    <dbReference type="NCBI Taxonomy" id="103827"/>
    <lineage>
        <taxon>Eukaryota</taxon>
        <taxon>Metazoa</taxon>
        <taxon>Ecdysozoa</taxon>
        <taxon>Nematoda</taxon>
        <taxon>Chromadorea</taxon>
        <taxon>Rhabditida</taxon>
        <taxon>Spirurina</taxon>
        <taxon>Spiruromorpha</taxon>
        <taxon>Thelazioidea</taxon>
        <taxon>Thelaziidae</taxon>
        <taxon>Thelazia</taxon>
    </lineage>
</organism>
<keyword evidence="2" id="KW-1015">Disulfide bond</keyword>
<name>A0A0N5D1Z2_THECL</name>
<reference evidence="8" key="1">
    <citation type="submission" date="2017-02" db="UniProtKB">
        <authorList>
            <consortium name="WormBaseParasite"/>
        </authorList>
    </citation>
    <scope>IDENTIFICATION</scope>
</reference>
<dbReference type="EMBL" id="UYYF01004454">
    <property type="protein sequence ID" value="VDN04274.1"/>
    <property type="molecule type" value="Genomic_DNA"/>
</dbReference>
<keyword evidence="1" id="KW-0732">Signal</keyword>
<dbReference type="InterPro" id="IPR036179">
    <property type="entry name" value="Ig-like_dom_sf"/>
</dbReference>
<reference evidence="6 7" key="2">
    <citation type="submission" date="2018-11" db="EMBL/GenBank/DDBJ databases">
        <authorList>
            <consortium name="Pathogen Informatics"/>
        </authorList>
    </citation>
    <scope>NUCLEOTIDE SEQUENCE [LARGE SCALE GENOMIC DNA]</scope>
</reference>
<protein>
    <submittedName>
        <fullName evidence="8">Ig-like domain-containing protein</fullName>
    </submittedName>
</protein>
<dbReference type="InterPro" id="IPR050958">
    <property type="entry name" value="Cell_Adh-Cytoskel_Orgn"/>
</dbReference>
<dbReference type="OrthoDB" id="504170at2759"/>
<feature type="region of interest" description="Disordered" evidence="4">
    <location>
        <begin position="150"/>
        <end position="292"/>
    </location>
</feature>
<feature type="compositionally biased region" description="Basic and acidic residues" evidence="4">
    <location>
        <begin position="363"/>
        <end position="379"/>
    </location>
</feature>
<feature type="region of interest" description="Disordered" evidence="4">
    <location>
        <begin position="341"/>
        <end position="405"/>
    </location>
</feature>
<dbReference type="Pfam" id="PF07679">
    <property type="entry name" value="I-set"/>
    <property type="match status" value="1"/>
</dbReference>
<evidence type="ECO:0000313" key="6">
    <source>
        <dbReference type="EMBL" id="VDN04274.1"/>
    </source>
</evidence>